<evidence type="ECO:0000256" key="3">
    <source>
        <dbReference type="ARBA" id="ARBA00022722"/>
    </source>
</evidence>
<keyword evidence="11" id="KW-1185">Reference proteome</keyword>
<dbReference type="InterPro" id="IPR001584">
    <property type="entry name" value="Integrase_cat-core"/>
</dbReference>
<evidence type="ECO:0000256" key="8">
    <source>
        <dbReference type="SAM" id="MobiDB-lite"/>
    </source>
</evidence>
<feature type="domain" description="Integrase catalytic" evidence="9">
    <location>
        <begin position="262"/>
        <end position="432"/>
    </location>
</feature>
<dbReference type="Gene3D" id="1.10.340.70">
    <property type="match status" value="1"/>
</dbReference>
<comment type="caution">
    <text evidence="10">The sequence shown here is derived from an EMBL/GenBank/DDBJ whole genome shotgun (WGS) entry which is preliminary data.</text>
</comment>
<sequence length="578" mass="66771">MKPTEERYGASQIEYVFLVWALERLHYYLYGSVFEVITDCNAVKSLLNMKTPNRQMLRWQIAIQEYRGNMTIVHRYGNIHKNAIGLSRWELTNIPKNPACFPTSAEPRIPIEGINSTDVGTEFFEEVRESYKQDKNCHIITSLLDKDCKDASLANSLDYIWKKSHDNGRFHLFDGILYNRSKYTCVMVLCKIIFIKKILLECHDDIYSENLSEDRTMERIKTCAWWPSWRKDVIEYCHSCDRCQKANKASGKRFGLLIHIQEPSTPWEVVHMDWVTLLPPGGDKSYNACLVIVDRYTKTPIFLPCHKDDTAMDTALLIWNRVLSHPGLFKNIISDRDPKLTSALWTNLHKLLDKMLSLPTAYHPQTDGLAERIIQTHKDMIRIFCAYGLELKDSDGFTNDWCTIIAKLELAYKTSIHASTGKTPEMLEKGWKPKLPVDTLKKDLVDIDPTASSFKVLLDKVRHHAKQSINDDFEYAKQEWYKSHKKPEFKVGDLILVSTLNFNNIKRPKKLKYIFSGPFIIKALHGTNSVQVELSEELENKHPAFPVSLVSHYTSSDKKLSPLRDETPLEVPPLDQSE</sequence>
<keyword evidence="3" id="KW-0540">Nuclease</keyword>
<dbReference type="InterPro" id="IPR050951">
    <property type="entry name" value="Retrovirus_Pol_polyprotein"/>
</dbReference>
<dbReference type="InterPro" id="IPR036397">
    <property type="entry name" value="RNaseH_sf"/>
</dbReference>
<keyword evidence="2" id="KW-0548">Nucleotidyltransferase</keyword>
<dbReference type="AlphaFoldDB" id="A0A9Q3EC98"/>
<dbReference type="Proteomes" id="UP000765509">
    <property type="component" value="Unassembled WGS sequence"/>
</dbReference>
<dbReference type="SUPFAM" id="SSF53098">
    <property type="entry name" value="Ribonuclease H-like"/>
    <property type="match status" value="1"/>
</dbReference>
<organism evidence="10 11">
    <name type="scientific">Austropuccinia psidii MF-1</name>
    <dbReference type="NCBI Taxonomy" id="1389203"/>
    <lineage>
        <taxon>Eukaryota</taxon>
        <taxon>Fungi</taxon>
        <taxon>Dikarya</taxon>
        <taxon>Basidiomycota</taxon>
        <taxon>Pucciniomycotina</taxon>
        <taxon>Pucciniomycetes</taxon>
        <taxon>Pucciniales</taxon>
        <taxon>Sphaerophragmiaceae</taxon>
        <taxon>Austropuccinia</taxon>
    </lineage>
</organism>
<keyword evidence="6" id="KW-0694">RNA-binding</keyword>
<dbReference type="GO" id="GO:0005634">
    <property type="term" value="C:nucleus"/>
    <property type="evidence" value="ECO:0007669"/>
    <property type="project" value="UniProtKB-ARBA"/>
</dbReference>
<dbReference type="OrthoDB" id="2595244at2759"/>
<keyword evidence="5" id="KW-0378">Hydrolase</keyword>
<dbReference type="EMBL" id="AVOT02025144">
    <property type="protein sequence ID" value="MBW0516268.1"/>
    <property type="molecule type" value="Genomic_DNA"/>
</dbReference>
<accession>A0A9Q3EC98</accession>
<dbReference type="PANTHER" id="PTHR37984">
    <property type="entry name" value="PROTEIN CBG26694"/>
    <property type="match status" value="1"/>
</dbReference>
<dbReference type="GO" id="GO:0003964">
    <property type="term" value="F:RNA-directed DNA polymerase activity"/>
    <property type="evidence" value="ECO:0007669"/>
    <property type="project" value="UniProtKB-KW"/>
</dbReference>
<protein>
    <recommendedName>
        <fullName evidence="9">Integrase catalytic domain-containing protein</fullName>
    </recommendedName>
</protein>
<keyword evidence="7" id="KW-0695">RNA-directed DNA polymerase</keyword>
<reference evidence="10" key="1">
    <citation type="submission" date="2021-03" db="EMBL/GenBank/DDBJ databases">
        <title>Draft genome sequence of rust myrtle Austropuccinia psidii MF-1, a brazilian biotype.</title>
        <authorList>
            <person name="Quecine M.C."/>
            <person name="Pachon D.M.R."/>
            <person name="Bonatelli M.L."/>
            <person name="Correr F.H."/>
            <person name="Franceschini L.M."/>
            <person name="Leite T.F."/>
            <person name="Margarido G.R.A."/>
            <person name="Almeida C.A."/>
            <person name="Ferrarezi J.A."/>
            <person name="Labate C.A."/>
        </authorList>
    </citation>
    <scope>NUCLEOTIDE SEQUENCE</scope>
    <source>
        <strain evidence="10">MF-1</strain>
    </source>
</reference>
<gene>
    <name evidence="10" type="ORF">O181_055983</name>
</gene>
<evidence type="ECO:0000313" key="10">
    <source>
        <dbReference type="EMBL" id="MBW0516268.1"/>
    </source>
</evidence>
<evidence type="ECO:0000256" key="2">
    <source>
        <dbReference type="ARBA" id="ARBA00022695"/>
    </source>
</evidence>
<proteinExistence type="predicted"/>
<dbReference type="Gene3D" id="3.30.420.10">
    <property type="entry name" value="Ribonuclease H-like superfamily/Ribonuclease H"/>
    <property type="match status" value="1"/>
</dbReference>
<keyword evidence="1" id="KW-0808">Transferase</keyword>
<dbReference type="PANTHER" id="PTHR37984:SF15">
    <property type="entry name" value="INTEGRASE CATALYTIC DOMAIN-CONTAINING PROTEIN"/>
    <property type="match status" value="1"/>
</dbReference>
<dbReference type="InterPro" id="IPR012337">
    <property type="entry name" value="RNaseH-like_sf"/>
</dbReference>
<dbReference type="GO" id="GO:0004519">
    <property type="term" value="F:endonuclease activity"/>
    <property type="evidence" value="ECO:0007669"/>
    <property type="project" value="UniProtKB-KW"/>
</dbReference>
<dbReference type="Pfam" id="PF17917">
    <property type="entry name" value="RT_RNaseH"/>
    <property type="match status" value="1"/>
</dbReference>
<dbReference type="PROSITE" id="PS50994">
    <property type="entry name" value="INTEGRASE"/>
    <property type="match status" value="1"/>
</dbReference>
<dbReference type="GO" id="GO:0016787">
    <property type="term" value="F:hydrolase activity"/>
    <property type="evidence" value="ECO:0007669"/>
    <property type="project" value="UniProtKB-KW"/>
</dbReference>
<evidence type="ECO:0000256" key="1">
    <source>
        <dbReference type="ARBA" id="ARBA00022679"/>
    </source>
</evidence>
<evidence type="ECO:0000256" key="4">
    <source>
        <dbReference type="ARBA" id="ARBA00022759"/>
    </source>
</evidence>
<dbReference type="Pfam" id="PF17921">
    <property type="entry name" value="Integrase_H2C2"/>
    <property type="match status" value="1"/>
</dbReference>
<dbReference type="InterPro" id="IPR043502">
    <property type="entry name" value="DNA/RNA_pol_sf"/>
</dbReference>
<dbReference type="InterPro" id="IPR041588">
    <property type="entry name" value="Integrase_H2C2"/>
</dbReference>
<evidence type="ECO:0000259" key="9">
    <source>
        <dbReference type="PROSITE" id="PS50994"/>
    </source>
</evidence>
<feature type="compositionally biased region" description="Basic and acidic residues" evidence="8">
    <location>
        <begin position="555"/>
        <end position="567"/>
    </location>
</feature>
<dbReference type="GO" id="GO:0015074">
    <property type="term" value="P:DNA integration"/>
    <property type="evidence" value="ECO:0007669"/>
    <property type="project" value="InterPro"/>
</dbReference>
<dbReference type="GO" id="GO:0003723">
    <property type="term" value="F:RNA binding"/>
    <property type="evidence" value="ECO:0007669"/>
    <property type="project" value="UniProtKB-KW"/>
</dbReference>
<keyword evidence="4" id="KW-0255">Endonuclease</keyword>
<feature type="region of interest" description="Disordered" evidence="8">
    <location>
        <begin position="555"/>
        <end position="578"/>
    </location>
</feature>
<evidence type="ECO:0000256" key="7">
    <source>
        <dbReference type="ARBA" id="ARBA00022918"/>
    </source>
</evidence>
<dbReference type="InterPro" id="IPR041373">
    <property type="entry name" value="RT_RNaseH"/>
</dbReference>
<evidence type="ECO:0000256" key="5">
    <source>
        <dbReference type="ARBA" id="ARBA00022801"/>
    </source>
</evidence>
<name>A0A9Q3EC98_9BASI</name>
<dbReference type="SUPFAM" id="SSF56672">
    <property type="entry name" value="DNA/RNA polymerases"/>
    <property type="match status" value="1"/>
</dbReference>
<evidence type="ECO:0000256" key="6">
    <source>
        <dbReference type="ARBA" id="ARBA00022884"/>
    </source>
</evidence>
<evidence type="ECO:0000313" key="11">
    <source>
        <dbReference type="Proteomes" id="UP000765509"/>
    </source>
</evidence>